<dbReference type="Gene3D" id="3.40.980.10">
    <property type="entry name" value="MoaB/Mog-like domain"/>
    <property type="match status" value="1"/>
</dbReference>
<evidence type="ECO:0000256" key="3">
    <source>
        <dbReference type="ARBA" id="ARBA00008339"/>
    </source>
</evidence>
<dbReference type="Gene3D" id="2.40.340.10">
    <property type="entry name" value="MoeA, C-terminal, domain IV"/>
    <property type="match status" value="1"/>
</dbReference>
<comment type="similarity">
    <text evidence="3">In the C-terminal section; belongs to the MoeA family.</text>
</comment>
<keyword evidence="5" id="KW-0808">Transferase</keyword>
<dbReference type="CDD" id="cd00887">
    <property type="entry name" value="MoeA"/>
    <property type="match status" value="1"/>
</dbReference>
<dbReference type="AlphaFoldDB" id="A0AA36D3T3"/>
<dbReference type="Proteomes" id="UP001177023">
    <property type="component" value="Unassembled WGS sequence"/>
</dbReference>
<dbReference type="Pfam" id="PF03454">
    <property type="entry name" value="MoeA_C"/>
    <property type="match status" value="1"/>
</dbReference>
<gene>
    <name evidence="7" type="ORF">MSPICULIGERA_LOCUS17474</name>
</gene>
<keyword evidence="5" id="KW-0500">Molybdenum</keyword>
<evidence type="ECO:0000256" key="4">
    <source>
        <dbReference type="ARBA" id="ARBA00023150"/>
    </source>
</evidence>
<dbReference type="Pfam" id="PF00994">
    <property type="entry name" value="MoCF_biosynth"/>
    <property type="match status" value="1"/>
</dbReference>
<dbReference type="GO" id="GO:0005524">
    <property type="term" value="F:ATP binding"/>
    <property type="evidence" value="ECO:0007669"/>
    <property type="project" value="UniProtKB-UniRule"/>
</dbReference>
<dbReference type="InterPro" id="IPR036425">
    <property type="entry name" value="MoaB/Mog-like_dom_sf"/>
</dbReference>
<dbReference type="GO" id="GO:0005829">
    <property type="term" value="C:cytosol"/>
    <property type="evidence" value="ECO:0007669"/>
    <property type="project" value="TreeGrafter"/>
</dbReference>
<dbReference type="Gene3D" id="2.170.190.11">
    <property type="entry name" value="Molybdopterin biosynthesis moea protein, domain 3"/>
    <property type="match status" value="1"/>
</dbReference>
<dbReference type="FunFam" id="2.170.190.11:FF:000001">
    <property type="entry name" value="Molybdopterin molybdenumtransferase"/>
    <property type="match status" value="1"/>
</dbReference>
<dbReference type="PROSITE" id="PS01079">
    <property type="entry name" value="MOCF_BIOSYNTHESIS_2"/>
    <property type="match status" value="1"/>
</dbReference>
<dbReference type="InterPro" id="IPR036135">
    <property type="entry name" value="MoeA_linker/N_sf"/>
</dbReference>
<dbReference type="GO" id="GO:0006777">
    <property type="term" value="P:Mo-molybdopterin cofactor biosynthetic process"/>
    <property type="evidence" value="ECO:0007669"/>
    <property type="project" value="UniProtKB-UniRule"/>
</dbReference>
<dbReference type="PANTHER" id="PTHR10192:SF5">
    <property type="entry name" value="GEPHYRIN"/>
    <property type="match status" value="1"/>
</dbReference>
<accession>A0AA36D3T3</accession>
<dbReference type="GO" id="GO:0061598">
    <property type="term" value="F:molybdopterin adenylyltransferase activity"/>
    <property type="evidence" value="ECO:0007669"/>
    <property type="project" value="UniProtKB-UniRule"/>
</dbReference>
<dbReference type="InterPro" id="IPR038987">
    <property type="entry name" value="MoeA-like"/>
</dbReference>
<reference evidence="7" key="1">
    <citation type="submission" date="2023-06" db="EMBL/GenBank/DDBJ databases">
        <authorList>
            <person name="Delattre M."/>
        </authorList>
    </citation>
    <scope>NUCLEOTIDE SEQUENCE</scope>
    <source>
        <strain evidence="7">AF72</strain>
    </source>
</reference>
<dbReference type="Gene3D" id="3.90.105.10">
    <property type="entry name" value="Molybdopterin biosynthesis moea protein, domain 2"/>
    <property type="match status" value="1"/>
</dbReference>
<evidence type="ECO:0000259" key="6">
    <source>
        <dbReference type="SMART" id="SM00852"/>
    </source>
</evidence>
<dbReference type="GO" id="GO:0098970">
    <property type="term" value="P:postsynaptic neurotransmitter receptor diffusion trapping"/>
    <property type="evidence" value="ECO:0007669"/>
    <property type="project" value="TreeGrafter"/>
</dbReference>
<dbReference type="FunFam" id="3.40.980.10:FF:000001">
    <property type="entry name" value="Molybdopterin molybdenumtransferase"/>
    <property type="match status" value="1"/>
</dbReference>
<comment type="catalytic activity">
    <reaction evidence="5">
        <text>adenylyl-molybdopterin + molybdate = Mo-molybdopterin + AMP + H(+)</text>
        <dbReference type="Rhea" id="RHEA:35047"/>
        <dbReference type="ChEBI" id="CHEBI:15378"/>
        <dbReference type="ChEBI" id="CHEBI:36264"/>
        <dbReference type="ChEBI" id="CHEBI:62727"/>
        <dbReference type="ChEBI" id="CHEBI:71302"/>
        <dbReference type="ChEBI" id="CHEBI:456215"/>
    </reaction>
</comment>
<dbReference type="InterPro" id="IPR005110">
    <property type="entry name" value="MoeA_linker/N"/>
</dbReference>
<evidence type="ECO:0000256" key="2">
    <source>
        <dbReference type="ARBA" id="ARBA00007589"/>
    </source>
</evidence>
<dbReference type="Pfam" id="PF03453">
    <property type="entry name" value="MoeA_N"/>
    <property type="match status" value="1"/>
</dbReference>
<organism evidence="7 8">
    <name type="scientific">Mesorhabditis spiculigera</name>
    <dbReference type="NCBI Taxonomy" id="96644"/>
    <lineage>
        <taxon>Eukaryota</taxon>
        <taxon>Metazoa</taxon>
        <taxon>Ecdysozoa</taxon>
        <taxon>Nematoda</taxon>
        <taxon>Chromadorea</taxon>
        <taxon>Rhabditida</taxon>
        <taxon>Rhabditina</taxon>
        <taxon>Rhabditomorpha</taxon>
        <taxon>Rhabditoidea</taxon>
        <taxon>Rhabditidae</taxon>
        <taxon>Mesorhabditinae</taxon>
        <taxon>Mesorhabditis</taxon>
    </lineage>
</organism>
<dbReference type="NCBIfam" id="TIGR00177">
    <property type="entry name" value="molyb_syn"/>
    <property type="match status" value="1"/>
</dbReference>
<dbReference type="InterPro" id="IPR005111">
    <property type="entry name" value="MoeA_C_domain_IV"/>
</dbReference>
<dbReference type="PANTHER" id="PTHR10192">
    <property type="entry name" value="MOLYBDOPTERIN BIOSYNTHESIS PROTEIN"/>
    <property type="match status" value="1"/>
</dbReference>
<dbReference type="InterPro" id="IPR008284">
    <property type="entry name" value="MoCF_biosynth_CS"/>
</dbReference>
<evidence type="ECO:0000313" key="8">
    <source>
        <dbReference type="Proteomes" id="UP001177023"/>
    </source>
</evidence>
<comment type="similarity">
    <text evidence="2">In the N-terminal section; belongs to the MoaB/Mog family.</text>
</comment>
<comment type="caution">
    <text evidence="7">The sequence shown here is derived from an EMBL/GenBank/DDBJ whole genome shotgun (WGS) entry which is preliminary data.</text>
</comment>
<dbReference type="GO" id="GO:0099634">
    <property type="term" value="C:postsynaptic specialization membrane"/>
    <property type="evidence" value="ECO:0007669"/>
    <property type="project" value="GOC"/>
</dbReference>
<dbReference type="InterPro" id="IPR001453">
    <property type="entry name" value="MoaB/Mog_dom"/>
</dbReference>
<keyword evidence="4 5" id="KW-0501">Molybdenum cofactor biosynthesis</keyword>
<dbReference type="SUPFAM" id="SSF63882">
    <property type="entry name" value="MoeA N-terminal region -like"/>
    <property type="match status" value="1"/>
</dbReference>
<dbReference type="GO" id="GO:0061599">
    <property type="term" value="F:molybdopterin molybdotransferase activity"/>
    <property type="evidence" value="ECO:0007669"/>
    <property type="project" value="UniProtKB-UniRule"/>
</dbReference>
<name>A0AA36D3T3_9BILA</name>
<evidence type="ECO:0000256" key="1">
    <source>
        <dbReference type="ARBA" id="ARBA00005046"/>
    </source>
</evidence>
<dbReference type="SMART" id="SM00852">
    <property type="entry name" value="MoCF_biosynth"/>
    <property type="match status" value="1"/>
</dbReference>
<feature type="domain" description="MoaB/Mog" evidence="6">
    <location>
        <begin position="192"/>
        <end position="336"/>
    </location>
</feature>
<comment type="pathway">
    <text evidence="1 5">Cofactor biosynthesis; molybdopterin biosynthesis.</text>
</comment>
<sequence>MGVIDRHRVSPWPALPMDEAYRVIEDEATLVTTKRVAVWEVAIGDVVAEDICSAYNVPEVRTSIKDGYAVLASDPPGKRTVIGFSTAGSPCNKTINPGECVRVSTGAFVPDSATGVVMVERTKLLEHDGSEELVIEVEGNTTDGQDIRLPGSDTSLGDLLLEKGAVVGSAELGILLASGVQLVSIYEKPTVAVMSTGNEVCEAVTQRVPVGHIRDTNRPQLLALFRQTGANVLDMRIVEDEEDTLVKAISTALSVCSVLISSGGVSMGEKDLLKTVLANKFGFKIHFGRVFMKPGLPTTFATGEFNGQKKLVFALPGNPVSSWVCAQLFAVPAVRKLRGETRFRHTKMAVKLADTVRLDPRPEFRRAFIERNEDGTGLPLATTTGNQISSRLVSLRGAQLLLELPGKTDGLTEIPAGSIVEGLVIGRL</sequence>
<keyword evidence="5" id="KW-0460">Magnesium</keyword>
<evidence type="ECO:0000256" key="5">
    <source>
        <dbReference type="RuleBase" id="RU365090"/>
    </source>
</evidence>
<feature type="non-terminal residue" evidence="7">
    <location>
        <position position="1"/>
    </location>
</feature>
<dbReference type="GO" id="GO:0097112">
    <property type="term" value="P:gamma-aminobutyric acid receptor clustering"/>
    <property type="evidence" value="ECO:0007669"/>
    <property type="project" value="TreeGrafter"/>
</dbReference>
<dbReference type="GO" id="GO:0030425">
    <property type="term" value="C:dendrite"/>
    <property type="evidence" value="ECO:0007669"/>
    <property type="project" value="TreeGrafter"/>
</dbReference>
<comment type="cofactor">
    <cofactor evidence="5">
        <name>Mg(2+)</name>
        <dbReference type="ChEBI" id="CHEBI:18420"/>
    </cofactor>
</comment>
<keyword evidence="5" id="KW-0479">Metal-binding</keyword>
<dbReference type="GO" id="GO:0007529">
    <property type="term" value="P:establishment of synaptic specificity at neuromuscular junction"/>
    <property type="evidence" value="ECO:0007669"/>
    <property type="project" value="TreeGrafter"/>
</dbReference>
<dbReference type="SUPFAM" id="SSF53218">
    <property type="entry name" value="Molybdenum cofactor biosynthesis proteins"/>
    <property type="match status" value="1"/>
</dbReference>
<dbReference type="GO" id="GO:0046872">
    <property type="term" value="F:metal ion binding"/>
    <property type="evidence" value="ECO:0007669"/>
    <property type="project" value="UniProtKB-UniRule"/>
</dbReference>
<dbReference type="GO" id="GO:0072579">
    <property type="term" value="P:glycine receptor clustering"/>
    <property type="evidence" value="ECO:0007669"/>
    <property type="project" value="TreeGrafter"/>
</dbReference>
<comment type="function">
    <text evidence="5">Catalyzes two steps in the biosynthesis of the molybdenum cofactor. In the first step, molybdopterin is adenylated. Subsequently, molybdate is inserted into adenylated molybdopterin and AMP is released.</text>
</comment>
<protein>
    <recommendedName>
        <fullName evidence="6">MoaB/Mog domain-containing protein</fullName>
    </recommendedName>
</protein>
<comment type="similarity">
    <text evidence="5">Belongs to the MoeA family.</text>
</comment>
<dbReference type="EMBL" id="CATQJA010002656">
    <property type="protein sequence ID" value="CAJ0579248.1"/>
    <property type="molecule type" value="Genomic_DNA"/>
</dbReference>
<evidence type="ECO:0000313" key="7">
    <source>
        <dbReference type="EMBL" id="CAJ0579248.1"/>
    </source>
</evidence>
<dbReference type="InterPro" id="IPR036688">
    <property type="entry name" value="MoeA_C_domain_IV_sf"/>
</dbReference>
<keyword evidence="8" id="KW-1185">Reference proteome</keyword>
<proteinExistence type="inferred from homology"/>
<comment type="catalytic activity">
    <reaction evidence="5">
        <text>molybdopterin + ATP + H(+) = adenylyl-molybdopterin + diphosphate</text>
        <dbReference type="Rhea" id="RHEA:31331"/>
        <dbReference type="ChEBI" id="CHEBI:15378"/>
        <dbReference type="ChEBI" id="CHEBI:30616"/>
        <dbReference type="ChEBI" id="CHEBI:33019"/>
        <dbReference type="ChEBI" id="CHEBI:58698"/>
        <dbReference type="ChEBI" id="CHEBI:62727"/>
    </reaction>
</comment>
<dbReference type="SUPFAM" id="SSF63867">
    <property type="entry name" value="MoeA C-terminal domain-like"/>
    <property type="match status" value="1"/>
</dbReference>